<dbReference type="STRING" id="313628.LNTAR_09024"/>
<dbReference type="Proteomes" id="UP000004947">
    <property type="component" value="Unassembled WGS sequence"/>
</dbReference>
<dbReference type="AlphaFoldDB" id="A6DI46"/>
<comment type="caution">
    <text evidence="1">The sequence shown here is derived from an EMBL/GenBank/DDBJ whole genome shotgun (WGS) entry which is preliminary data.</text>
</comment>
<organism evidence="1 2">
    <name type="scientific">Lentisphaera araneosa HTCC2155</name>
    <dbReference type="NCBI Taxonomy" id="313628"/>
    <lineage>
        <taxon>Bacteria</taxon>
        <taxon>Pseudomonadati</taxon>
        <taxon>Lentisphaerota</taxon>
        <taxon>Lentisphaeria</taxon>
        <taxon>Lentisphaerales</taxon>
        <taxon>Lentisphaeraceae</taxon>
        <taxon>Lentisphaera</taxon>
    </lineage>
</organism>
<dbReference type="RefSeq" id="WP_007277578.1">
    <property type="nucleotide sequence ID" value="NZ_ABCK01000004.1"/>
</dbReference>
<evidence type="ECO:0000313" key="1">
    <source>
        <dbReference type="EMBL" id="EDM28700.1"/>
    </source>
</evidence>
<keyword evidence="2" id="KW-1185">Reference proteome</keyword>
<gene>
    <name evidence="1" type="ORF">LNTAR_09024</name>
</gene>
<evidence type="ECO:0000313" key="2">
    <source>
        <dbReference type="Proteomes" id="UP000004947"/>
    </source>
</evidence>
<name>A6DI46_9BACT</name>
<dbReference type="EMBL" id="ABCK01000004">
    <property type="protein sequence ID" value="EDM28700.1"/>
    <property type="molecule type" value="Genomic_DNA"/>
</dbReference>
<reference evidence="1 2" key="1">
    <citation type="journal article" date="2010" name="J. Bacteriol.">
        <title>Genome sequence of Lentisphaera araneosa HTCC2155T, the type species of the order Lentisphaerales in the phylum Lentisphaerae.</title>
        <authorList>
            <person name="Thrash J.C."/>
            <person name="Cho J.C."/>
            <person name="Vergin K.L."/>
            <person name="Morris R.M."/>
            <person name="Giovannoni S.J."/>
        </authorList>
    </citation>
    <scope>NUCLEOTIDE SEQUENCE [LARGE SCALE GENOMIC DNA]</scope>
    <source>
        <strain evidence="1 2">HTCC2155</strain>
    </source>
</reference>
<sequence>MDINTFCILIAQDKDTHKILLSEISNDRQKMFWVSQKQLFNNLLSEEYIINKDQVSWIIFRPVNSNNSLHSKNIEHNKLTL</sequence>
<accession>A6DI46</accession>
<proteinExistence type="predicted"/>
<protein>
    <submittedName>
        <fullName evidence="1">Uncharacterized protein</fullName>
    </submittedName>
</protein>